<name>A0ABV9RL38_9PSEU</name>
<evidence type="ECO:0000313" key="4">
    <source>
        <dbReference type="EMBL" id="MFC4834082.1"/>
    </source>
</evidence>
<feature type="transmembrane region" description="Helical" evidence="2">
    <location>
        <begin position="153"/>
        <end position="172"/>
    </location>
</feature>
<sequence length="567" mass="57031">MARTAALPRVEGLAPPAATRGTTPGTVHLHRPVADPRTGHGDRRTTFLPEQRHPAAGPPDAPTVRLPVVRDAGASGSRVRGIDAARGLALLGMIAVHTLPTSENGELTTVGLLAGGTSAALFGLLVGVSVALLTGRRQVTVDAGTFGTHAARLAVRGLTVGVLGLALGEAALGDVDIILTYYGVLFLLAIPLILLPTRALFALGAVLAVVAPITSHLLRTGMPPAELIDPSFTALVTDPAGLLTTLFLTGAYPIWPWLTYLCVGMAVGRCSLATTRTAAVLAACGVALVAAAAAVSHLALVTAGGLGRILADPGLPAEELRAALTEGPNGVTPATTWWWLAVDTAHSSTPLDLARTVGTSLAVLGAMLLVDRALARGGSSSWARIADAARSPLAAAGSMTLTFYTLHVVVAGLAAEAAAPWALYLAQVTVALAVGLLWQRFVGRGPLEAGVSTLTDVVAPAPSSRSTGRPAPTRPWRAGLVAALVLAAIVGGAFAVAGDPTAETSSSSATSEQVDGAEVDGAGVDGAGVDGPGSDVAGDAPEADQPVPSDEDATVPQDEGQSGTEDD</sequence>
<dbReference type="Proteomes" id="UP001595909">
    <property type="component" value="Unassembled WGS sequence"/>
</dbReference>
<reference evidence="5" key="1">
    <citation type="journal article" date="2019" name="Int. J. Syst. Evol. Microbiol.">
        <title>The Global Catalogue of Microorganisms (GCM) 10K type strain sequencing project: providing services to taxonomists for standard genome sequencing and annotation.</title>
        <authorList>
            <consortium name="The Broad Institute Genomics Platform"/>
            <consortium name="The Broad Institute Genome Sequencing Center for Infectious Disease"/>
            <person name="Wu L."/>
            <person name="Ma J."/>
        </authorList>
    </citation>
    <scope>NUCLEOTIDE SEQUENCE [LARGE SCALE GENOMIC DNA]</scope>
    <source>
        <strain evidence="5">CCUG 50347</strain>
    </source>
</reference>
<evidence type="ECO:0000256" key="1">
    <source>
        <dbReference type="SAM" id="MobiDB-lite"/>
    </source>
</evidence>
<feature type="compositionally biased region" description="Basic and acidic residues" evidence="1">
    <location>
        <begin position="32"/>
        <end position="53"/>
    </location>
</feature>
<proteinExistence type="predicted"/>
<accession>A0ABV9RL38</accession>
<feature type="compositionally biased region" description="Low complexity" evidence="1">
    <location>
        <begin position="500"/>
        <end position="522"/>
    </location>
</feature>
<evidence type="ECO:0000256" key="2">
    <source>
        <dbReference type="SAM" id="Phobius"/>
    </source>
</evidence>
<keyword evidence="2" id="KW-0812">Transmembrane</keyword>
<protein>
    <submittedName>
        <fullName evidence="4">Heparan-alpha-glucosaminide N-acetyltransferase domain-containing protein</fullName>
    </submittedName>
</protein>
<feature type="transmembrane region" description="Helical" evidence="2">
    <location>
        <begin position="84"/>
        <end position="100"/>
    </location>
</feature>
<feature type="transmembrane region" description="Helical" evidence="2">
    <location>
        <begin position="421"/>
        <end position="438"/>
    </location>
</feature>
<feature type="transmembrane region" description="Helical" evidence="2">
    <location>
        <begin position="391"/>
        <end position="415"/>
    </location>
</feature>
<dbReference type="RefSeq" id="WP_274189403.1">
    <property type="nucleotide sequence ID" value="NZ_BAABHN010000037.1"/>
</dbReference>
<feature type="region of interest" description="Disordered" evidence="1">
    <location>
        <begin position="500"/>
        <end position="567"/>
    </location>
</feature>
<feature type="compositionally biased region" description="Low complexity" evidence="1">
    <location>
        <begin position="12"/>
        <end position="26"/>
    </location>
</feature>
<keyword evidence="2" id="KW-1133">Transmembrane helix</keyword>
<feature type="transmembrane region" description="Helical" evidence="2">
    <location>
        <begin position="112"/>
        <end position="133"/>
    </location>
</feature>
<organism evidence="4 5">
    <name type="scientific">Actinomycetospora chibensis</name>
    <dbReference type="NCBI Taxonomy" id="663606"/>
    <lineage>
        <taxon>Bacteria</taxon>
        <taxon>Bacillati</taxon>
        <taxon>Actinomycetota</taxon>
        <taxon>Actinomycetes</taxon>
        <taxon>Pseudonocardiales</taxon>
        <taxon>Pseudonocardiaceae</taxon>
        <taxon>Actinomycetospora</taxon>
    </lineage>
</organism>
<dbReference type="Pfam" id="PF07786">
    <property type="entry name" value="HGSNAT_cat"/>
    <property type="match status" value="1"/>
</dbReference>
<feature type="transmembrane region" description="Helical" evidence="2">
    <location>
        <begin position="178"/>
        <end position="195"/>
    </location>
</feature>
<keyword evidence="5" id="KW-1185">Reference proteome</keyword>
<feature type="transmembrane region" description="Helical" evidence="2">
    <location>
        <begin position="478"/>
        <end position="498"/>
    </location>
</feature>
<feature type="domain" description="Heparan-alpha-glucosaminide N-acetyltransferase catalytic" evidence="3">
    <location>
        <begin position="78"/>
        <end position="279"/>
    </location>
</feature>
<feature type="transmembrane region" description="Helical" evidence="2">
    <location>
        <begin position="353"/>
        <end position="370"/>
    </location>
</feature>
<comment type="caution">
    <text evidence="4">The sequence shown here is derived from an EMBL/GenBank/DDBJ whole genome shotgun (WGS) entry which is preliminary data.</text>
</comment>
<feature type="region of interest" description="Disordered" evidence="1">
    <location>
        <begin position="1"/>
        <end position="65"/>
    </location>
</feature>
<keyword evidence="2" id="KW-0472">Membrane</keyword>
<feature type="transmembrane region" description="Helical" evidence="2">
    <location>
        <begin position="279"/>
        <end position="300"/>
    </location>
</feature>
<feature type="transmembrane region" description="Helical" evidence="2">
    <location>
        <begin position="200"/>
        <end position="222"/>
    </location>
</feature>
<dbReference type="EMBL" id="JBHSIM010000037">
    <property type="protein sequence ID" value="MFC4834082.1"/>
    <property type="molecule type" value="Genomic_DNA"/>
</dbReference>
<evidence type="ECO:0000259" key="3">
    <source>
        <dbReference type="Pfam" id="PF07786"/>
    </source>
</evidence>
<gene>
    <name evidence="4" type="ORF">ACFPEL_16830</name>
</gene>
<feature type="transmembrane region" description="Helical" evidence="2">
    <location>
        <begin position="242"/>
        <end position="267"/>
    </location>
</feature>
<dbReference type="InterPro" id="IPR012429">
    <property type="entry name" value="HGSNAT_cat"/>
</dbReference>
<evidence type="ECO:0000313" key="5">
    <source>
        <dbReference type="Proteomes" id="UP001595909"/>
    </source>
</evidence>